<accession>A0ABT5A4G7</accession>
<feature type="domain" description="DUF5615" evidence="1">
    <location>
        <begin position="3"/>
        <end position="54"/>
    </location>
</feature>
<evidence type="ECO:0000313" key="2">
    <source>
        <dbReference type="EMBL" id="MDB9486420.1"/>
    </source>
</evidence>
<sequence>MSYQDIITLYGSPPKVIWLRCGNAPTQVVASLLRSGVVVIQKLLDNPNLDCLELY</sequence>
<dbReference type="Pfam" id="PF18480">
    <property type="entry name" value="DUF5615"/>
    <property type="match status" value="1"/>
</dbReference>
<gene>
    <name evidence="2" type="ORF">PN492_07645</name>
</gene>
<keyword evidence="3" id="KW-1185">Reference proteome</keyword>
<comment type="caution">
    <text evidence="2">The sequence shown here is derived from an EMBL/GenBank/DDBJ whole genome shotgun (WGS) entry which is preliminary data.</text>
</comment>
<name>A0ABT5A4G7_9CYAN</name>
<reference evidence="2 3" key="1">
    <citation type="submission" date="2023-01" db="EMBL/GenBank/DDBJ databases">
        <title>Genomes from the Australian National Cyanobacteria Reference Collection.</title>
        <authorList>
            <person name="Willis A."/>
            <person name="Lee E.M.F."/>
        </authorList>
    </citation>
    <scope>NUCLEOTIDE SEQUENCE [LARGE SCALE GENOMIC DNA]</scope>
    <source>
        <strain evidence="2 3">CS-537/01</strain>
    </source>
</reference>
<organism evidence="2 3">
    <name type="scientific">Dolichospermum circinale CS-537/01</name>
    <dbReference type="NCBI Taxonomy" id="3021739"/>
    <lineage>
        <taxon>Bacteria</taxon>
        <taxon>Bacillati</taxon>
        <taxon>Cyanobacteriota</taxon>
        <taxon>Cyanophyceae</taxon>
        <taxon>Nostocales</taxon>
        <taxon>Aphanizomenonaceae</taxon>
        <taxon>Dolichospermum</taxon>
        <taxon>Dolichospermum circinale</taxon>
    </lineage>
</organism>
<evidence type="ECO:0000313" key="3">
    <source>
        <dbReference type="Proteomes" id="UP001212123"/>
    </source>
</evidence>
<protein>
    <recommendedName>
        <fullName evidence="1">DUF5615 domain-containing protein</fullName>
    </recommendedName>
</protein>
<dbReference type="RefSeq" id="WP_271795357.1">
    <property type="nucleotide sequence ID" value="NZ_JAQMTU010000043.1"/>
</dbReference>
<evidence type="ECO:0000259" key="1">
    <source>
        <dbReference type="Pfam" id="PF18480"/>
    </source>
</evidence>
<dbReference type="EMBL" id="JAQMTU010000043">
    <property type="protein sequence ID" value="MDB9486420.1"/>
    <property type="molecule type" value="Genomic_DNA"/>
</dbReference>
<proteinExistence type="predicted"/>
<dbReference type="Proteomes" id="UP001212123">
    <property type="component" value="Unassembled WGS sequence"/>
</dbReference>
<dbReference type="InterPro" id="IPR041049">
    <property type="entry name" value="DUF5615"/>
</dbReference>